<dbReference type="EMBL" id="SSOC01000005">
    <property type="protein sequence ID" value="THF64069.1"/>
    <property type="molecule type" value="Genomic_DNA"/>
</dbReference>
<evidence type="ECO:0000313" key="2">
    <source>
        <dbReference type="Proteomes" id="UP000308430"/>
    </source>
</evidence>
<sequence length="107" mass="11689">MVYIKRDEQGRVIAAALEPDGEGWTQAKSDEPDVAVFARALTSGDAGLADTDLSLVRVLEDVIDLLVERSVIRFTDLPAAAQEKLNVRRGARASRRLNLLDDDNGLL</sequence>
<reference evidence="1 2" key="1">
    <citation type="submission" date="2019-04" db="EMBL/GenBank/DDBJ databases">
        <title>Azoarcus nasutitermitis sp. nov. isolated from termite nest.</title>
        <authorList>
            <person name="Lin S.-Y."/>
            <person name="Hameed A."/>
            <person name="Hsu Y.-H."/>
            <person name="Young C.-C."/>
        </authorList>
    </citation>
    <scope>NUCLEOTIDE SEQUENCE [LARGE SCALE GENOMIC DNA]</scope>
    <source>
        <strain evidence="1 2">CC-YHH838</strain>
    </source>
</reference>
<name>A0A4S4AVL1_9RHOO</name>
<proteinExistence type="predicted"/>
<dbReference type="OrthoDB" id="8527830at2"/>
<accession>A0A4S4AVL1</accession>
<organism evidence="1 2">
    <name type="scientific">Pseudothauera nasutitermitis</name>
    <dbReference type="NCBI Taxonomy" id="2565930"/>
    <lineage>
        <taxon>Bacteria</taxon>
        <taxon>Pseudomonadati</taxon>
        <taxon>Pseudomonadota</taxon>
        <taxon>Betaproteobacteria</taxon>
        <taxon>Rhodocyclales</taxon>
        <taxon>Zoogloeaceae</taxon>
        <taxon>Pseudothauera</taxon>
    </lineage>
</organism>
<evidence type="ECO:0008006" key="3">
    <source>
        <dbReference type="Google" id="ProtNLM"/>
    </source>
</evidence>
<evidence type="ECO:0000313" key="1">
    <source>
        <dbReference type="EMBL" id="THF64069.1"/>
    </source>
</evidence>
<dbReference type="RefSeq" id="WP_136349225.1">
    <property type="nucleotide sequence ID" value="NZ_SSOC01000005.1"/>
</dbReference>
<gene>
    <name evidence="1" type="ORF">E6C76_16025</name>
</gene>
<dbReference type="AlphaFoldDB" id="A0A4S4AVL1"/>
<keyword evidence="2" id="KW-1185">Reference proteome</keyword>
<protein>
    <recommendedName>
        <fullName evidence="3">Tryptophan synthase subunit beta like protein</fullName>
    </recommendedName>
</protein>
<comment type="caution">
    <text evidence="1">The sequence shown here is derived from an EMBL/GenBank/DDBJ whole genome shotgun (WGS) entry which is preliminary data.</text>
</comment>
<dbReference type="Proteomes" id="UP000308430">
    <property type="component" value="Unassembled WGS sequence"/>
</dbReference>